<dbReference type="AlphaFoldDB" id="A0A820E2T4"/>
<gene>
    <name evidence="2" type="ORF">OKA104_LOCUS43075</name>
</gene>
<organism evidence="2 3">
    <name type="scientific">Adineta steineri</name>
    <dbReference type="NCBI Taxonomy" id="433720"/>
    <lineage>
        <taxon>Eukaryota</taxon>
        <taxon>Metazoa</taxon>
        <taxon>Spiralia</taxon>
        <taxon>Gnathifera</taxon>
        <taxon>Rotifera</taxon>
        <taxon>Eurotatoria</taxon>
        <taxon>Bdelloidea</taxon>
        <taxon>Adinetida</taxon>
        <taxon>Adinetidae</taxon>
        <taxon>Adineta</taxon>
    </lineage>
</organism>
<proteinExistence type="predicted"/>
<reference evidence="2" key="1">
    <citation type="submission" date="2021-02" db="EMBL/GenBank/DDBJ databases">
        <authorList>
            <person name="Nowell W R."/>
        </authorList>
    </citation>
    <scope>NUCLEOTIDE SEQUENCE</scope>
</reference>
<protein>
    <submittedName>
        <fullName evidence="2">Uncharacterized protein</fullName>
    </submittedName>
</protein>
<feature type="compositionally biased region" description="Basic and acidic residues" evidence="1">
    <location>
        <begin position="1"/>
        <end position="14"/>
    </location>
</feature>
<dbReference type="EMBL" id="CAJOAY010011693">
    <property type="protein sequence ID" value="CAF4240941.1"/>
    <property type="molecule type" value="Genomic_DNA"/>
</dbReference>
<name>A0A820E2T4_9BILA</name>
<sequence>MSQRENRKGREDTNKAAAPTPRRPAWG</sequence>
<feature type="region of interest" description="Disordered" evidence="1">
    <location>
        <begin position="1"/>
        <end position="27"/>
    </location>
</feature>
<feature type="non-terminal residue" evidence="2">
    <location>
        <position position="1"/>
    </location>
</feature>
<evidence type="ECO:0000313" key="2">
    <source>
        <dbReference type="EMBL" id="CAF4240941.1"/>
    </source>
</evidence>
<dbReference type="Proteomes" id="UP000663881">
    <property type="component" value="Unassembled WGS sequence"/>
</dbReference>
<comment type="caution">
    <text evidence="2">The sequence shown here is derived from an EMBL/GenBank/DDBJ whole genome shotgun (WGS) entry which is preliminary data.</text>
</comment>
<accession>A0A820E2T4</accession>
<evidence type="ECO:0000256" key="1">
    <source>
        <dbReference type="SAM" id="MobiDB-lite"/>
    </source>
</evidence>
<evidence type="ECO:0000313" key="3">
    <source>
        <dbReference type="Proteomes" id="UP000663881"/>
    </source>
</evidence>